<feature type="domain" description="Glycoside hydrolase family 3 N-terminal" evidence="11">
    <location>
        <begin position="14"/>
        <end position="295"/>
    </location>
</feature>
<comment type="pathway">
    <text evidence="10">Cell wall biogenesis; peptidoglycan recycling.</text>
</comment>
<feature type="active site" description="Nucleophile" evidence="10">
    <location>
        <position position="251"/>
    </location>
</feature>
<comment type="catalytic activity">
    <reaction evidence="1 10">
        <text>Hydrolysis of terminal non-reducing N-acetyl-D-hexosamine residues in N-acetyl-beta-D-hexosaminides.</text>
        <dbReference type="EC" id="3.2.1.52"/>
    </reaction>
</comment>
<dbReference type="GO" id="GO:0004563">
    <property type="term" value="F:beta-N-acetylhexosaminidase activity"/>
    <property type="evidence" value="ECO:0007669"/>
    <property type="project" value="UniProtKB-EC"/>
</dbReference>
<evidence type="ECO:0000313" key="12">
    <source>
        <dbReference type="EMBL" id="MBU2711579.1"/>
    </source>
</evidence>
<dbReference type="SUPFAM" id="SSF51445">
    <property type="entry name" value="(Trans)glycosidases"/>
    <property type="match status" value="1"/>
</dbReference>
<dbReference type="InterPro" id="IPR017853">
    <property type="entry name" value="GH"/>
</dbReference>
<feature type="binding site" evidence="10">
    <location>
        <position position="137"/>
    </location>
    <ligand>
        <name>substrate</name>
    </ligand>
</feature>
<feature type="binding site" evidence="10">
    <location>
        <begin position="167"/>
        <end position="168"/>
    </location>
    <ligand>
        <name>substrate</name>
    </ligand>
</feature>
<evidence type="ECO:0000256" key="5">
    <source>
        <dbReference type="ARBA" id="ARBA00022960"/>
    </source>
</evidence>
<comment type="function">
    <text evidence="10">Plays a role in peptidoglycan recycling by cleaving the terminal beta-1,4-linked N-acetylglucosamine (GlcNAc) from peptide-linked peptidoglycan fragments, giving rise to free GlcNAc, anhydro-N-acetylmuramic acid and anhydro-N-acetylmuramic acid-linked peptides.</text>
</comment>
<dbReference type="HAMAP" id="MF_00364">
    <property type="entry name" value="NagZ"/>
    <property type="match status" value="1"/>
</dbReference>
<dbReference type="PANTHER" id="PTHR30480:SF13">
    <property type="entry name" value="BETA-HEXOSAMINIDASE"/>
    <property type="match status" value="1"/>
</dbReference>
<dbReference type="Pfam" id="PF00933">
    <property type="entry name" value="Glyco_hydro_3"/>
    <property type="match status" value="1"/>
</dbReference>
<feature type="binding site" evidence="10">
    <location>
        <position position="71"/>
    </location>
    <ligand>
        <name>substrate</name>
    </ligand>
</feature>
<keyword evidence="5 10" id="KW-0133">Cell shape</keyword>
<feature type="binding site" evidence="10">
    <location>
        <position position="63"/>
    </location>
    <ligand>
        <name>substrate</name>
    </ligand>
</feature>
<keyword evidence="9 10" id="KW-0961">Cell wall biogenesis/degradation</keyword>
<evidence type="ECO:0000256" key="9">
    <source>
        <dbReference type="ARBA" id="ARBA00023316"/>
    </source>
</evidence>
<gene>
    <name evidence="10 12" type="primary">nagZ</name>
    <name evidence="12" type="ORF">KCG35_10950</name>
</gene>
<comment type="subcellular location">
    <subcellularLocation>
        <location evidence="10">Cytoplasm</location>
    </subcellularLocation>
</comment>
<evidence type="ECO:0000256" key="10">
    <source>
        <dbReference type="HAMAP-Rule" id="MF_00364"/>
    </source>
</evidence>
<proteinExistence type="inferred from homology"/>
<dbReference type="NCBIfam" id="NF003740">
    <property type="entry name" value="PRK05337.1"/>
    <property type="match status" value="1"/>
</dbReference>
<dbReference type="InterPro" id="IPR022956">
    <property type="entry name" value="Beta_hexosaminidase_bac"/>
</dbReference>
<evidence type="ECO:0000256" key="4">
    <source>
        <dbReference type="ARBA" id="ARBA00022801"/>
    </source>
</evidence>
<dbReference type="EMBL" id="JAGSOY010000021">
    <property type="protein sequence ID" value="MBU2711579.1"/>
    <property type="molecule type" value="Genomic_DNA"/>
</dbReference>
<dbReference type="Gene3D" id="3.20.20.300">
    <property type="entry name" value="Glycoside hydrolase, family 3, N-terminal domain"/>
    <property type="match status" value="1"/>
</dbReference>
<evidence type="ECO:0000256" key="6">
    <source>
        <dbReference type="ARBA" id="ARBA00022984"/>
    </source>
</evidence>
<evidence type="ECO:0000259" key="11">
    <source>
        <dbReference type="Pfam" id="PF00933"/>
    </source>
</evidence>
<dbReference type="InterPro" id="IPR036962">
    <property type="entry name" value="Glyco_hydro_3_N_sf"/>
</dbReference>
<keyword evidence="4 10" id="KW-0378">Hydrolase</keyword>
<comment type="caution">
    <text evidence="12">The sequence shown here is derived from an EMBL/GenBank/DDBJ whole genome shotgun (WGS) entry which is preliminary data.</text>
</comment>
<keyword evidence="6 10" id="KW-0573">Peptidoglycan synthesis</keyword>
<evidence type="ECO:0000256" key="2">
    <source>
        <dbReference type="ARBA" id="ARBA00022490"/>
    </source>
</evidence>
<dbReference type="Proteomes" id="UP000690515">
    <property type="component" value="Unassembled WGS sequence"/>
</dbReference>
<dbReference type="PANTHER" id="PTHR30480">
    <property type="entry name" value="BETA-HEXOSAMINIDASE-RELATED"/>
    <property type="match status" value="1"/>
</dbReference>
<evidence type="ECO:0000256" key="3">
    <source>
        <dbReference type="ARBA" id="ARBA00022618"/>
    </source>
</evidence>
<keyword evidence="8 10" id="KW-0131">Cell cycle</keyword>
<feature type="active site" description="Proton donor/acceptor" evidence="10">
    <location>
        <position position="180"/>
    </location>
</feature>
<name>A0ABS5ZBZ4_9GAMM</name>
<dbReference type="RefSeq" id="WP_215819732.1">
    <property type="nucleotide sequence ID" value="NZ_JAGSOY010000021.1"/>
</dbReference>
<dbReference type="PROSITE" id="PS00775">
    <property type="entry name" value="GLYCOSYL_HYDROL_F3"/>
    <property type="match status" value="1"/>
</dbReference>
<dbReference type="InterPro" id="IPR001764">
    <property type="entry name" value="Glyco_hydro_3_N"/>
</dbReference>
<keyword evidence="7 10" id="KW-0326">Glycosidase</keyword>
<evidence type="ECO:0000256" key="7">
    <source>
        <dbReference type="ARBA" id="ARBA00023295"/>
    </source>
</evidence>
<reference evidence="12 13" key="1">
    <citation type="submission" date="2021-04" db="EMBL/GenBank/DDBJ databases">
        <authorList>
            <person name="Pira H."/>
            <person name="Risdian C."/>
            <person name="Wink J."/>
        </authorList>
    </citation>
    <scope>NUCLEOTIDE SEQUENCE [LARGE SCALE GENOMIC DNA]</scope>
    <source>
        <strain evidence="12 13">WH53</strain>
    </source>
</reference>
<evidence type="ECO:0000256" key="1">
    <source>
        <dbReference type="ARBA" id="ARBA00001231"/>
    </source>
</evidence>
<evidence type="ECO:0000256" key="8">
    <source>
        <dbReference type="ARBA" id="ARBA00023306"/>
    </source>
</evidence>
<accession>A0ABS5ZBZ4</accession>
<dbReference type="EC" id="3.2.1.52" evidence="10"/>
<keyword evidence="2 10" id="KW-0963">Cytoplasm</keyword>
<dbReference type="InterPro" id="IPR050226">
    <property type="entry name" value="NagZ_Beta-hexosaminidase"/>
</dbReference>
<protein>
    <recommendedName>
        <fullName evidence="10">Beta-hexosaminidase</fullName>
        <ecNumber evidence="10">3.2.1.52</ecNumber>
    </recommendedName>
    <alternativeName>
        <fullName evidence="10">Beta-N-acetylhexosaminidase</fullName>
    </alternativeName>
    <alternativeName>
        <fullName evidence="10">N-acetyl-beta-glucosaminidase</fullName>
    </alternativeName>
</protein>
<keyword evidence="13" id="KW-1185">Reference proteome</keyword>
<keyword evidence="3 10" id="KW-0132">Cell division</keyword>
<organism evidence="12 13">
    <name type="scientific">Zooshikella harenae</name>
    <dbReference type="NCBI Taxonomy" id="2827238"/>
    <lineage>
        <taxon>Bacteria</taxon>
        <taxon>Pseudomonadati</taxon>
        <taxon>Pseudomonadota</taxon>
        <taxon>Gammaproteobacteria</taxon>
        <taxon>Oceanospirillales</taxon>
        <taxon>Zooshikellaceae</taxon>
        <taxon>Zooshikella</taxon>
    </lineage>
</organism>
<feature type="site" description="Important for catalytic activity" evidence="10">
    <location>
        <position position="178"/>
    </location>
</feature>
<dbReference type="InterPro" id="IPR019800">
    <property type="entry name" value="Glyco_hydro_3_AS"/>
</dbReference>
<evidence type="ECO:0000313" key="13">
    <source>
        <dbReference type="Proteomes" id="UP000690515"/>
    </source>
</evidence>
<sequence length="340" mass="37820">MRSGPLVIDIAGTQLTEEDVQLLHDPRVGGLILFSRNYQHRQQLVDLIQEVRALRPDLLIMTDQEGGRVQRFKAEFTRIPAMRQLVKTARNENIDVTALLRDVGWLLASELLACGIDLTLAPVVDLDRGISNVVGDRAFAEDPQHVIEYAGAFIQGLTAAGMSACIKHFPGHGGVAEDSHHHQVVDERTFEDIMATDGFPFKAFIEQGIPAVMASHVVFPKVAAEPTGFSRYWLTTVLREKLGFNGVILSDDLSMHGANWVNGSAVAQAQAALDAGCDLLLVCNQRVKVLQLLQQPTFAQRDCANQINVLRANLSVDFDQLQQDARWEEIRTRLMRWSYD</sequence>
<comment type="similarity">
    <text evidence="10">Belongs to the glycosyl hydrolase 3 family. NagZ subfamily.</text>
</comment>